<dbReference type="GO" id="GO:0032543">
    <property type="term" value="P:mitochondrial translation"/>
    <property type="evidence" value="ECO:0007669"/>
    <property type="project" value="TreeGrafter"/>
</dbReference>
<comment type="similarity">
    <text evidence="1">Belongs to the bacterial ribosomal protein bS18 family.</text>
</comment>
<organism evidence="6 7">
    <name type="scientific">Coniochaeta hoffmannii</name>
    <dbReference type="NCBI Taxonomy" id="91930"/>
    <lineage>
        <taxon>Eukaryota</taxon>
        <taxon>Fungi</taxon>
        <taxon>Dikarya</taxon>
        <taxon>Ascomycota</taxon>
        <taxon>Pezizomycotina</taxon>
        <taxon>Sordariomycetes</taxon>
        <taxon>Sordariomycetidae</taxon>
        <taxon>Coniochaetales</taxon>
        <taxon>Coniochaetaceae</taxon>
        <taxon>Coniochaeta</taxon>
    </lineage>
</organism>
<dbReference type="FunFam" id="4.10.640.10:FF:000013">
    <property type="entry name" value="37S ribosomal protein S18"/>
    <property type="match status" value="1"/>
</dbReference>
<evidence type="ECO:0000256" key="5">
    <source>
        <dbReference type="SAM" id="MobiDB-lite"/>
    </source>
</evidence>
<evidence type="ECO:0000313" key="7">
    <source>
        <dbReference type="Proteomes" id="UP001174691"/>
    </source>
</evidence>
<keyword evidence="2 6" id="KW-0689">Ribosomal protein</keyword>
<dbReference type="EMBL" id="JANBVN010000287">
    <property type="protein sequence ID" value="KAJ9130063.1"/>
    <property type="molecule type" value="Genomic_DNA"/>
</dbReference>
<comment type="caution">
    <text evidence="6">The sequence shown here is derived from an EMBL/GenBank/DDBJ whole genome shotgun (WGS) entry which is preliminary data.</text>
</comment>
<dbReference type="Proteomes" id="UP001174691">
    <property type="component" value="Unassembled WGS sequence"/>
</dbReference>
<dbReference type="GO" id="GO:0003735">
    <property type="term" value="F:structural constituent of ribosome"/>
    <property type="evidence" value="ECO:0007669"/>
    <property type="project" value="InterPro"/>
</dbReference>
<feature type="compositionally biased region" description="Polar residues" evidence="5">
    <location>
        <begin position="40"/>
        <end position="60"/>
    </location>
</feature>
<dbReference type="AlphaFoldDB" id="A0AA38REM3"/>
<dbReference type="InterPro" id="IPR036870">
    <property type="entry name" value="Ribosomal_bS18_sf"/>
</dbReference>
<dbReference type="PANTHER" id="PTHR13479:SF40">
    <property type="entry name" value="SMALL RIBOSOMAL SUBUNIT PROTEIN BS18M"/>
    <property type="match status" value="1"/>
</dbReference>
<feature type="region of interest" description="Disordered" evidence="5">
    <location>
        <begin position="69"/>
        <end position="88"/>
    </location>
</feature>
<dbReference type="PANTHER" id="PTHR13479">
    <property type="entry name" value="30S RIBOSOMAL PROTEIN S18"/>
    <property type="match status" value="1"/>
</dbReference>
<reference evidence="6" key="1">
    <citation type="submission" date="2022-07" db="EMBL/GenBank/DDBJ databases">
        <title>Fungi with potential for degradation of polypropylene.</title>
        <authorList>
            <person name="Gostincar C."/>
        </authorList>
    </citation>
    <scope>NUCLEOTIDE SEQUENCE</scope>
    <source>
        <strain evidence="6">EXF-13287</strain>
    </source>
</reference>
<name>A0AA38REM3_9PEZI</name>
<evidence type="ECO:0000313" key="6">
    <source>
        <dbReference type="EMBL" id="KAJ9130063.1"/>
    </source>
</evidence>
<dbReference type="SUPFAM" id="SSF46911">
    <property type="entry name" value="Ribosomal protein S18"/>
    <property type="match status" value="1"/>
</dbReference>
<accession>A0AA38REM3</accession>
<dbReference type="GO" id="GO:0005763">
    <property type="term" value="C:mitochondrial small ribosomal subunit"/>
    <property type="evidence" value="ECO:0007669"/>
    <property type="project" value="TreeGrafter"/>
</dbReference>
<evidence type="ECO:0000256" key="3">
    <source>
        <dbReference type="ARBA" id="ARBA00023274"/>
    </source>
</evidence>
<protein>
    <recommendedName>
        <fullName evidence="4">Small ribosomal subunit protein bS18m</fullName>
    </recommendedName>
</protein>
<dbReference type="InterPro" id="IPR001648">
    <property type="entry name" value="Ribosomal_bS18"/>
</dbReference>
<proteinExistence type="inferred from homology"/>
<dbReference type="Pfam" id="PF01084">
    <property type="entry name" value="Ribosomal_S18"/>
    <property type="match status" value="1"/>
</dbReference>
<evidence type="ECO:0000256" key="1">
    <source>
        <dbReference type="ARBA" id="ARBA00005589"/>
    </source>
</evidence>
<feature type="region of interest" description="Disordered" evidence="5">
    <location>
        <begin position="37"/>
        <end position="63"/>
    </location>
</feature>
<keyword evidence="3" id="KW-0687">Ribonucleoprotein</keyword>
<gene>
    <name evidence="6" type="ORF">NKR19_g10061</name>
</gene>
<sequence>MPPRIPSAVGGLRQCLFRLPHLYTAEMSSTPRAAALKSIGTPSNNQSSLLNLDTPSTPSGTHDALSSIIRNSSGRRAANAEQKKEKTLEGLRARTTSDNYAKQMPRFWKAGDVYAPHDLSPAEMRKWRNRSPPKKDAMDLLGINPLDLYKNFSVISDFITPFGRIKHSVDTRLRPVNQRKMAKAIRRAIGLGIHPSVYRHPMLLLRETQNQKGRLG</sequence>
<dbReference type="Gene3D" id="4.10.640.10">
    <property type="entry name" value="Ribosomal protein S18"/>
    <property type="match status" value="1"/>
</dbReference>
<evidence type="ECO:0000256" key="2">
    <source>
        <dbReference type="ARBA" id="ARBA00022980"/>
    </source>
</evidence>
<keyword evidence="7" id="KW-1185">Reference proteome</keyword>
<dbReference type="GO" id="GO:0070181">
    <property type="term" value="F:small ribosomal subunit rRNA binding"/>
    <property type="evidence" value="ECO:0007669"/>
    <property type="project" value="TreeGrafter"/>
</dbReference>
<evidence type="ECO:0000256" key="4">
    <source>
        <dbReference type="ARBA" id="ARBA00035264"/>
    </source>
</evidence>